<gene>
    <name evidence="5" type="ORF">SLS63_008856</name>
</gene>
<dbReference type="PROSITE" id="PS00061">
    <property type="entry name" value="ADH_SHORT"/>
    <property type="match status" value="1"/>
</dbReference>
<evidence type="ECO:0008006" key="7">
    <source>
        <dbReference type="Google" id="ProtNLM"/>
    </source>
</evidence>
<name>A0ABR1P1G7_DIAER</name>
<accession>A0ABR1P1G7</accession>
<evidence type="ECO:0000313" key="5">
    <source>
        <dbReference type="EMBL" id="KAK7723444.1"/>
    </source>
</evidence>
<organism evidence="5 6">
    <name type="scientific">Diaporthe eres</name>
    <name type="common">Phomopsis oblonga</name>
    <dbReference type="NCBI Taxonomy" id="83184"/>
    <lineage>
        <taxon>Eukaryota</taxon>
        <taxon>Fungi</taxon>
        <taxon>Dikarya</taxon>
        <taxon>Ascomycota</taxon>
        <taxon>Pezizomycotina</taxon>
        <taxon>Sordariomycetes</taxon>
        <taxon>Sordariomycetidae</taxon>
        <taxon>Diaporthales</taxon>
        <taxon>Diaporthaceae</taxon>
        <taxon>Diaporthe</taxon>
        <taxon>Diaporthe eres species complex</taxon>
    </lineage>
</organism>
<sequence length="291" mass="31247">MTCSKGSAGNALALEFAARGFRTFATGRTRNAVSNLEEKGIETFILDVTKPESIAALKDEITRVTGGTLNILFNNAGALYEAPAIEADSARVRSMFDANVFGLFDMVSAFTPLLLAAVPSSKQPPTIVNTASVLARLPFPFSSAYNATKAAVVSYSDTLRLEVEPLGLKVVTLYMGEVSTALMAPGNINFGSDSIYADAEDKVKERSMKHEKTTMSPEEFARQVVGALDGKASNYIWKGTNAFGVWLLNAIGSRKVFDGMMKSSVGFNDDELRGNLYQKGQAKHGVGRSSK</sequence>
<comment type="similarity">
    <text evidence="1 4">Belongs to the short-chain dehydrogenases/reductases (SDR) family.</text>
</comment>
<evidence type="ECO:0000256" key="1">
    <source>
        <dbReference type="ARBA" id="ARBA00006484"/>
    </source>
</evidence>
<dbReference type="InterPro" id="IPR020904">
    <property type="entry name" value="Sc_DH/Rdtase_CS"/>
</dbReference>
<dbReference type="InterPro" id="IPR002347">
    <property type="entry name" value="SDR_fam"/>
</dbReference>
<evidence type="ECO:0000256" key="3">
    <source>
        <dbReference type="ARBA" id="ARBA00023002"/>
    </source>
</evidence>
<dbReference type="Pfam" id="PF00106">
    <property type="entry name" value="adh_short"/>
    <property type="match status" value="1"/>
</dbReference>
<dbReference type="EMBL" id="JAKNSF020000060">
    <property type="protein sequence ID" value="KAK7723444.1"/>
    <property type="molecule type" value="Genomic_DNA"/>
</dbReference>
<evidence type="ECO:0000313" key="6">
    <source>
        <dbReference type="Proteomes" id="UP001430848"/>
    </source>
</evidence>
<reference evidence="5 6" key="1">
    <citation type="submission" date="2024-02" db="EMBL/GenBank/DDBJ databases">
        <title>De novo assembly and annotation of 12 fungi associated with fruit tree decline syndrome in Ontario, Canada.</title>
        <authorList>
            <person name="Sulman M."/>
            <person name="Ellouze W."/>
            <person name="Ilyukhin E."/>
        </authorList>
    </citation>
    <scope>NUCLEOTIDE SEQUENCE [LARGE SCALE GENOMIC DNA]</scope>
    <source>
        <strain evidence="5 6">M169</strain>
    </source>
</reference>
<dbReference type="PRINTS" id="PR00081">
    <property type="entry name" value="GDHRDH"/>
</dbReference>
<dbReference type="SUPFAM" id="SSF51735">
    <property type="entry name" value="NAD(P)-binding Rossmann-fold domains"/>
    <property type="match status" value="1"/>
</dbReference>
<evidence type="ECO:0000256" key="4">
    <source>
        <dbReference type="RuleBase" id="RU000363"/>
    </source>
</evidence>
<keyword evidence="2" id="KW-0521">NADP</keyword>
<proteinExistence type="inferred from homology"/>
<dbReference type="Proteomes" id="UP001430848">
    <property type="component" value="Unassembled WGS sequence"/>
</dbReference>
<dbReference type="InterPro" id="IPR036291">
    <property type="entry name" value="NAD(P)-bd_dom_sf"/>
</dbReference>
<evidence type="ECO:0000256" key="2">
    <source>
        <dbReference type="ARBA" id="ARBA00022857"/>
    </source>
</evidence>
<protein>
    <recommendedName>
        <fullName evidence="7">Oxidoreductase</fullName>
    </recommendedName>
</protein>
<dbReference type="Gene3D" id="3.40.50.720">
    <property type="entry name" value="NAD(P)-binding Rossmann-like Domain"/>
    <property type="match status" value="1"/>
</dbReference>
<dbReference type="PRINTS" id="PR00080">
    <property type="entry name" value="SDRFAMILY"/>
</dbReference>
<dbReference type="PANTHER" id="PTHR44169:SF6">
    <property type="entry name" value="NADPH-DEPENDENT 1-ACYLDIHYDROXYACETONE PHOSPHATE REDUCTASE"/>
    <property type="match status" value="1"/>
</dbReference>
<comment type="caution">
    <text evidence="5">The sequence shown here is derived from an EMBL/GenBank/DDBJ whole genome shotgun (WGS) entry which is preliminary data.</text>
</comment>
<dbReference type="PANTHER" id="PTHR44169">
    <property type="entry name" value="NADPH-DEPENDENT 1-ACYLDIHYDROXYACETONE PHOSPHATE REDUCTASE"/>
    <property type="match status" value="1"/>
</dbReference>
<keyword evidence="3" id="KW-0560">Oxidoreductase</keyword>
<keyword evidence="6" id="KW-1185">Reference proteome</keyword>